<dbReference type="KEGG" id="sgp:SpiGrapes_2931"/>
<name>G8QXN7_SPHPG</name>
<feature type="transmembrane region" description="Helical" evidence="6">
    <location>
        <begin position="154"/>
        <end position="174"/>
    </location>
</feature>
<feature type="transmembrane region" description="Helical" evidence="6">
    <location>
        <begin position="186"/>
        <end position="206"/>
    </location>
</feature>
<evidence type="ECO:0000256" key="2">
    <source>
        <dbReference type="ARBA" id="ARBA00022475"/>
    </source>
</evidence>
<dbReference type="HOGENOM" id="CLU_033863_4_1_12"/>
<keyword evidence="3 6" id="KW-0812">Transmembrane</keyword>
<dbReference type="PANTHER" id="PTHR32322">
    <property type="entry name" value="INNER MEMBRANE TRANSPORTER"/>
    <property type="match status" value="1"/>
</dbReference>
<evidence type="ECO:0000256" key="3">
    <source>
        <dbReference type="ARBA" id="ARBA00022692"/>
    </source>
</evidence>
<dbReference type="InterPro" id="IPR050638">
    <property type="entry name" value="AA-Vitamin_Transporters"/>
</dbReference>
<feature type="transmembrane region" description="Helical" evidence="6">
    <location>
        <begin position="213"/>
        <end position="233"/>
    </location>
</feature>
<dbReference type="eggNOG" id="COG0697">
    <property type="taxonomic scope" value="Bacteria"/>
</dbReference>
<dbReference type="STRING" id="158190.SpiGrapes_2931"/>
<keyword evidence="2" id="KW-1003">Cell membrane</keyword>
<feature type="transmembrane region" description="Helical" evidence="6">
    <location>
        <begin position="281"/>
        <end position="298"/>
    </location>
</feature>
<dbReference type="InterPro" id="IPR000620">
    <property type="entry name" value="EamA_dom"/>
</dbReference>
<feature type="transmembrane region" description="Helical" evidence="6">
    <location>
        <begin position="121"/>
        <end position="142"/>
    </location>
</feature>
<feature type="transmembrane region" description="Helical" evidence="6">
    <location>
        <begin position="248"/>
        <end position="269"/>
    </location>
</feature>
<proteinExistence type="predicted"/>
<dbReference type="PANTHER" id="PTHR32322:SF18">
    <property type="entry name" value="S-ADENOSYLMETHIONINE_S-ADENOSYLHOMOCYSTEINE TRANSPORTER"/>
    <property type="match status" value="1"/>
</dbReference>
<gene>
    <name evidence="8" type="ordered locus">SpiGrapes_2931</name>
</gene>
<dbReference type="InterPro" id="IPR037185">
    <property type="entry name" value="EmrE-like"/>
</dbReference>
<evidence type="ECO:0000256" key="5">
    <source>
        <dbReference type="ARBA" id="ARBA00023136"/>
    </source>
</evidence>
<feature type="domain" description="EamA" evidence="7">
    <location>
        <begin position="183"/>
        <end position="319"/>
    </location>
</feature>
<feature type="domain" description="EamA" evidence="7">
    <location>
        <begin position="39"/>
        <end position="171"/>
    </location>
</feature>
<accession>G8QXN7</accession>
<evidence type="ECO:0000256" key="6">
    <source>
        <dbReference type="SAM" id="Phobius"/>
    </source>
</evidence>
<dbReference type="SUPFAM" id="SSF103481">
    <property type="entry name" value="Multidrug resistance efflux transporter EmrE"/>
    <property type="match status" value="2"/>
</dbReference>
<reference evidence="8 9" key="1">
    <citation type="submission" date="2011-11" db="EMBL/GenBank/DDBJ databases">
        <title>Complete sequence of Spirochaeta sp. grapes.</title>
        <authorList>
            <consortium name="US DOE Joint Genome Institute"/>
            <person name="Lucas S."/>
            <person name="Han J."/>
            <person name="Lapidus A."/>
            <person name="Cheng J.-F."/>
            <person name="Goodwin L."/>
            <person name="Pitluck S."/>
            <person name="Peters L."/>
            <person name="Ovchinnikova G."/>
            <person name="Munk A.C."/>
            <person name="Detter J.C."/>
            <person name="Han C."/>
            <person name="Tapia R."/>
            <person name="Land M."/>
            <person name="Hauser L."/>
            <person name="Kyrpides N."/>
            <person name="Ivanova N."/>
            <person name="Pagani I."/>
            <person name="Ritalahtilisa K."/>
            <person name="Loeffler F."/>
            <person name="Woyke T."/>
        </authorList>
    </citation>
    <scope>NUCLEOTIDE SEQUENCE [LARGE SCALE GENOMIC DNA]</scope>
    <source>
        <strain evidence="9">ATCC BAA-1885 / DSM 22778 / Grapes</strain>
    </source>
</reference>
<feature type="transmembrane region" description="Helical" evidence="6">
    <location>
        <begin position="38"/>
        <end position="56"/>
    </location>
</feature>
<dbReference type="EMBL" id="CP003155">
    <property type="protein sequence ID" value="AEV30681.1"/>
    <property type="molecule type" value="Genomic_DNA"/>
</dbReference>
<feature type="transmembrane region" description="Helical" evidence="6">
    <location>
        <begin position="99"/>
        <end position="115"/>
    </location>
</feature>
<protein>
    <submittedName>
        <fullName evidence="8">DMT(Drug/metabolite transporter) superfamily permease</fullName>
    </submittedName>
</protein>
<keyword evidence="4 6" id="KW-1133">Transmembrane helix</keyword>
<feature type="transmembrane region" description="Helical" evidence="6">
    <location>
        <begin position="304"/>
        <end position="321"/>
    </location>
</feature>
<dbReference type="AlphaFoldDB" id="G8QXN7"/>
<keyword evidence="5 6" id="KW-0472">Membrane</keyword>
<sequence>MPPLVTSVYHGSLQHVRIEATLPLIMQKFIEPKGQVKVIGHLAVLFSVVVWATTYISTKKLLFGFSPLQILMVRTFLAFIILSFLNPKKMIYKEKKDRFLIAGAGICGLYVYFFMENTALTYSSVSNVGVIVSIAPFLTLLASRFALKEEKLHLQYYIGFALAIFGICLMSYSGKTDLKLNPFGDFLAFVAIGVWAVYSVLTRMIANKGYATLLVTRTMFFYAFLAMVCQQILFPCKWELGRLLGKEYLFHFLFLGVVASALCFVTWNFGLKTIGTIQSSAYLYLSPVITIVFAMLFLEEKITLVSAIGAGLTFFGLLVSQRRIPNPKKIR</sequence>
<evidence type="ECO:0000313" key="8">
    <source>
        <dbReference type="EMBL" id="AEV30681.1"/>
    </source>
</evidence>
<evidence type="ECO:0000313" key="9">
    <source>
        <dbReference type="Proteomes" id="UP000005632"/>
    </source>
</evidence>
<evidence type="ECO:0000259" key="7">
    <source>
        <dbReference type="Pfam" id="PF00892"/>
    </source>
</evidence>
<dbReference type="Pfam" id="PF00892">
    <property type="entry name" value="EamA"/>
    <property type="match status" value="2"/>
</dbReference>
<dbReference type="Proteomes" id="UP000005632">
    <property type="component" value="Chromosome"/>
</dbReference>
<evidence type="ECO:0000256" key="4">
    <source>
        <dbReference type="ARBA" id="ARBA00022989"/>
    </source>
</evidence>
<comment type="subcellular location">
    <subcellularLocation>
        <location evidence="1">Cell membrane</location>
        <topology evidence="1">Multi-pass membrane protein</topology>
    </subcellularLocation>
</comment>
<feature type="transmembrane region" description="Helical" evidence="6">
    <location>
        <begin position="68"/>
        <end position="87"/>
    </location>
</feature>
<evidence type="ECO:0000256" key="1">
    <source>
        <dbReference type="ARBA" id="ARBA00004651"/>
    </source>
</evidence>
<organism evidence="8 9">
    <name type="scientific">Sphaerochaeta pleomorpha (strain ATCC BAA-1885 / DSM 22778 / Grapes)</name>
    <dbReference type="NCBI Taxonomy" id="158190"/>
    <lineage>
        <taxon>Bacteria</taxon>
        <taxon>Pseudomonadati</taxon>
        <taxon>Spirochaetota</taxon>
        <taxon>Spirochaetia</taxon>
        <taxon>Spirochaetales</taxon>
        <taxon>Sphaerochaetaceae</taxon>
        <taxon>Sphaerochaeta</taxon>
    </lineage>
</organism>
<dbReference type="GO" id="GO:0005886">
    <property type="term" value="C:plasma membrane"/>
    <property type="evidence" value="ECO:0007669"/>
    <property type="project" value="UniProtKB-SubCell"/>
</dbReference>
<keyword evidence="9" id="KW-1185">Reference proteome</keyword>